<dbReference type="EMBL" id="JBBPBM010000198">
    <property type="protein sequence ID" value="KAK8501061.1"/>
    <property type="molecule type" value="Genomic_DNA"/>
</dbReference>
<organism evidence="1 2">
    <name type="scientific">Hibiscus sabdariffa</name>
    <name type="common">roselle</name>
    <dbReference type="NCBI Taxonomy" id="183260"/>
    <lineage>
        <taxon>Eukaryota</taxon>
        <taxon>Viridiplantae</taxon>
        <taxon>Streptophyta</taxon>
        <taxon>Embryophyta</taxon>
        <taxon>Tracheophyta</taxon>
        <taxon>Spermatophyta</taxon>
        <taxon>Magnoliopsida</taxon>
        <taxon>eudicotyledons</taxon>
        <taxon>Gunneridae</taxon>
        <taxon>Pentapetalae</taxon>
        <taxon>rosids</taxon>
        <taxon>malvids</taxon>
        <taxon>Malvales</taxon>
        <taxon>Malvaceae</taxon>
        <taxon>Malvoideae</taxon>
        <taxon>Hibiscus</taxon>
    </lineage>
</organism>
<comment type="caution">
    <text evidence="1">The sequence shown here is derived from an EMBL/GenBank/DDBJ whole genome shotgun (WGS) entry which is preliminary data.</text>
</comment>
<keyword evidence="2" id="KW-1185">Reference proteome</keyword>
<accession>A0ABR2B2Z4</accession>
<name>A0ABR2B2Z4_9ROSI</name>
<evidence type="ECO:0000313" key="2">
    <source>
        <dbReference type="Proteomes" id="UP001472677"/>
    </source>
</evidence>
<gene>
    <name evidence="1" type="ORF">V6N12_000167</name>
</gene>
<protein>
    <submittedName>
        <fullName evidence="1">Uncharacterized protein</fullName>
    </submittedName>
</protein>
<sequence length="113" mass="12599">MTVPEVDKKLCGELEAPEFSTSQATCLLHFFDGEDIAADKEDMYDPEKDRIADLTDFAEREQGLMILGVIRCTVVDLFESALMFKGQKVAIGIVWIVEDKDSLKGFNIIGYGC</sequence>
<reference evidence="1 2" key="1">
    <citation type="journal article" date="2024" name="G3 (Bethesda)">
        <title>Genome assembly of Hibiscus sabdariffa L. provides insights into metabolisms of medicinal natural products.</title>
        <authorList>
            <person name="Kim T."/>
        </authorList>
    </citation>
    <scope>NUCLEOTIDE SEQUENCE [LARGE SCALE GENOMIC DNA]</scope>
    <source>
        <strain evidence="1">TK-2024</strain>
        <tissue evidence="1">Old leaves</tissue>
    </source>
</reference>
<dbReference type="Proteomes" id="UP001472677">
    <property type="component" value="Unassembled WGS sequence"/>
</dbReference>
<evidence type="ECO:0000313" key="1">
    <source>
        <dbReference type="EMBL" id="KAK8501061.1"/>
    </source>
</evidence>
<proteinExistence type="predicted"/>